<evidence type="ECO:0000313" key="2">
    <source>
        <dbReference type="Proteomes" id="UP000035287"/>
    </source>
</evidence>
<name>A0A0G3XF99_9SPHN</name>
<keyword evidence="2" id="KW-1185">Reference proteome</keyword>
<dbReference type="AlphaFoldDB" id="A0A0G3XF99"/>
<accession>A0A0G3XF99</accession>
<evidence type="ECO:0000313" key="1">
    <source>
        <dbReference type="EMBL" id="AKM09018.1"/>
    </source>
</evidence>
<sequence length="74" mass="7433">MFCIGAFLLALGSIHLDRSGAAEMIASNSALVPARPDGASTMLQVIAGSMIGVAADVTPSFPPAGIRAGRLFCA</sequence>
<protein>
    <submittedName>
        <fullName evidence="1">Uncharacterized protein</fullName>
    </submittedName>
</protein>
<organism evidence="1 2">
    <name type="scientific">Croceicoccus naphthovorans</name>
    <dbReference type="NCBI Taxonomy" id="1348774"/>
    <lineage>
        <taxon>Bacteria</taxon>
        <taxon>Pseudomonadati</taxon>
        <taxon>Pseudomonadota</taxon>
        <taxon>Alphaproteobacteria</taxon>
        <taxon>Sphingomonadales</taxon>
        <taxon>Erythrobacteraceae</taxon>
        <taxon>Croceicoccus</taxon>
    </lineage>
</organism>
<reference evidence="1 2" key="1">
    <citation type="submission" date="2015-06" db="EMBL/GenBank/DDBJ databases">
        <authorList>
            <person name="Zeng Y."/>
            <person name="Huang Y."/>
        </authorList>
    </citation>
    <scope>NUCLEOTIDE SEQUENCE [LARGE SCALE GENOMIC DNA]</scope>
    <source>
        <strain evidence="1 2">PQ-2</strain>
    </source>
</reference>
<dbReference type="PATRIC" id="fig|1348774.3.peg.420"/>
<dbReference type="EMBL" id="CP011770">
    <property type="protein sequence ID" value="AKM09018.1"/>
    <property type="molecule type" value="Genomic_DNA"/>
</dbReference>
<gene>
    <name evidence="1" type="ORF">AB433_01985</name>
</gene>
<dbReference type="KEGG" id="cna:AB433_01985"/>
<dbReference type="Proteomes" id="UP000035287">
    <property type="component" value="Chromosome"/>
</dbReference>
<proteinExistence type="predicted"/>
<dbReference type="STRING" id="1348774.AB433_01985"/>